<dbReference type="CDD" id="cd12913">
    <property type="entry name" value="PDC1_MCP_like"/>
    <property type="match status" value="1"/>
</dbReference>
<evidence type="ECO:0000256" key="12">
    <source>
        <dbReference type="ARBA" id="ARBA00023012"/>
    </source>
</evidence>
<dbReference type="Gene3D" id="3.30.565.10">
    <property type="entry name" value="Histidine kinase-like ATPase, C-terminal domain"/>
    <property type="match status" value="1"/>
</dbReference>
<dbReference type="CDD" id="cd00082">
    <property type="entry name" value="HisKA"/>
    <property type="match status" value="1"/>
</dbReference>
<dbReference type="GO" id="GO:0000155">
    <property type="term" value="F:phosphorelay sensor kinase activity"/>
    <property type="evidence" value="ECO:0007669"/>
    <property type="project" value="InterPro"/>
</dbReference>
<dbReference type="PROSITE" id="PS50112">
    <property type="entry name" value="PAS"/>
    <property type="match status" value="1"/>
</dbReference>
<dbReference type="InterPro" id="IPR035965">
    <property type="entry name" value="PAS-like_dom_sf"/>
</dbReference>
<dbReference type="SUPFAM" id="SSF52172">
    <property type="entry name" value="CheY-like"/>
    <property type="match status" value="1"/>
</dbReference>
<evidence type="ECO:0000259" key="21">
    <source>
        <dbReference type="PROSITE" id="PS50885"/>
    </source>
</evidence>
<dbReference type="SMART" id="SM00448">
    <property type="entry name" value="REC"/>
    <property type="match status" value="1"/>
</dbReference>
<dbReference type="PROSITE" id="PS50113">
    <property type="entry name" value="PAC"/>
    <property type="match status" value="1"/>
</dbReference>
<evidence type="ECO:0000256" key="5">
    <source>
        <dbReference type="ARBA" id="ARBA00022553"/>
    </source>
</evidence>
<dbReference type="PROSITE" id="PS50110">
    <property type="entry name" value="RESPONSE_REGULATORY"/>
    <property type="match status" value="1"/>
</dbReference>
<dbReference type="InterPro" id="IPR003661">
    <property type="entry name" value="HisK_dim/P_dom"/>
</dbReference>
<keyword evidence="12" id="KW-0902">Two-component regulatory system</keyword>
<dbReference type="PROSITE" id="PS50109">
    <property type="entry name" value="HIS_KIN"/>
    <property type="match status" value="1"/>
</dbReference>
<dbReference type="CDD" id="cd17546">
    <property type="entry name" value="REC_hyHK_CKI1_RcsC-like"/>
    <property type="match status" value="1"/>
</dbReference>
<dbReference type="InterPro" id="IPR001610">
    <property type="entry name" value="PAC"/>
</dbReference>
<dbReference type="GO" id="GO:0005886">
    <property type="term" value="C:plasma membrane"/>
    <property type="evidence" value="ECO:0007669"/>
    <property type="project" value="UniProtKB-SubCell"/>
</dbReference>
<dbReference type="InterPro" id="IPR003594">
    <property type="entry name" value="HATPase_dom"/>
</dbReference>
<feature type="modified residue" description="4-aspartylphosphate" evidence="14">
    <location>
        <position position="1086"/>
    </location>
</feature>
<comment type="subcellular location">
    <subcellularLocation>
        <location evidence="2">Cell membrane</location>
        <topology evidence="2">Multi-pass membrane protein</topology>
    </subcellularLocation>
</comment>
<dbReference type="SMART" id="SM00304">
    <property type="entry name" value="HAMP"/>
    <property type="match status" value="1"/>
</dbReference>
<dbReference type="SMART" id="SM00086">
    <property type="entry name" value="PAC"/>
    <property type="match status" value="1"/>
</dbReference>
<feature type="domain" description="PAC" evidence="20">
    <location>
        <begin position="538"/>
        <end position="590"/>
    </location>
</feature>
<keyword evidence="7 16" id="KW-0812">Transmembrane</keyword>
<dbReference type="SMART" id="SM00091">
    <property type="entry name" value="PAS"/>
    <property type="match status" value="2"/>
</dbReference>
<dbReference type="Pfam" id="PF00512">
    <property type="entry name" value="HisKA"/>
    <property type="match status" value="1"/>
</dbReference>
<dbReference type="CDD" id="cd00130">
    <property type="entry name" value="PAS"/>
    <property type="match status" value="2"/>
</dbReference>
<dbReference type="InterPro" id="IPR003660">
    <property type="entry name" value="HAMP_dom"/>
</dbReference>
<dbReference type="Gene3D" id="6.10.340.10">
    <property type="match status" value="1"/>
</dbReference>
<feature type="domain" description="Histidine kinase" evidence="17">
    <location>
        <begin position="728"/>
        <end position="1013"/>
    </location>
</feature>
<dbReference type="NCBIfam" id="TIGR00229">
    <property type="entry name" value="sensory_box"/>
    <property type="match status" value="2"/>
</dbReference>
<feature type="domain" description="Response regulatory" evidence="18">
    <location>
        <begin position="1037"/>
        <end position="1153"/>
    </location>
</feature>
<sequence>MIIQPISNIIAKVSRKATLRIVLIVPFVLQITGTVALVGYLSFKNGQEAVNDVASQLRREISDRTSDRIINYLKTPQQINLNNVNAVDLGQVDIKNPKNLELHFLKQIQAFDSLTRIAFSNPQGGLISSGNDERGLTVTLTENYQKGVLRVYGVDSQGNRQKMLVNLPNYDVTKRPFYQIAVQAGKPTWSPIYLYIPYSRNLGISASYPLYDPAGKLQGVLSSDLSLVAISDFLQSLKIGTRGQAFIIERSGLIVASSTTEPPFLKTADNQEIKRLKATESREQIIRLTAQHLTSYFGELTKINTAKQLDFEIKGERQFIQVTPFKDEFGLDWLIVVVVPESDFMEQINASNRTTILLCLAALIASTVIGIITAGWVIKPILILHNAANNIAQGNWDTPVKLDRADQLGELANSFNIMALQLRRSFEDMQYLNDVLSEKEKALSDYNEILETQILERTKAFRESEQRFINFFETAAIGMCIVSLEGKFLNFNSVICEIFGYSESELLSLTWQELTYPEDVEVSQEYRRKILAEEISYYHLEKRYLHKNGQVIWTLVSVSVVRDEKQQPLHFICQIQDISDRQQTEAALRASEARFRAIFAAFPDLFFLVAAEGTILEYQTRQITDLYVTPEAFMGKRVQEVLPDPVNQQFYGAIERALQTDSIISMEYCLPLPKGEQTFEARLVRFQEDRVICLIRNISDRKAAEIALQAAKEAAEVANTAKSAFLANMSHELRTPLNGILGYAQILQKSKDCNPNQKRGLEIIHQCGTHLLTLINDILDLSKIEAQKLDLHPEEFIFPTFLNGLTEIFQIRAREKEINFTYQPLNELPQFIIADEKRLRQVLINLLSNAVKFTDTGGVTFKVGVIGNGSFHSQAEPLHSQAEPLHSQAEPLHSHEENAPGNEGKAAPGNEGKAALWNEGKKDQLPISNYQLPIPFTKIRCQIEDTGIGINPEQLEKIFLPFEQVGDISRRAEGTGLGLAISQKIVALMGSNIFVKSTPGVGSTFWFDLDLPEGSISIDSIPVLTHNIIGYQGEKRKIMVIDDRWENCAVLVNMLDPIGFEICEAADGKSGLEKAVNFKPDLIITDLVMPVMDGLEMTRKLRQIPEFQNTVIIAASANVFEVDRQQSLEAGCNDFLPKPIQAEDLLHKIEDYLNLSWIVENQEETQNPETLPTEIEMVMPPFEQLITLYKSAYVGYTDLVEQEAIRIQQSYPEATIFANRIIELSEDFETEKIVNLIEQYFPEASNFQCQ</sequence>
<proteinExistence type="predicted"/>
<evidence type="ECO:0000313" key="22">
    <source>
        <dbReference type="EMBL" id="GET38139.1"/>
    </source>
</evidence>
<dbReference type="EMBL" id="BLAY01000040">
    <property type="protein sequence ID" value="GET38139.1"/>
    <property type="molecule type" value="Genomic_DNA"/>
</dbReference>
<dbReference type="PROSITE" id="PS50885">
    <property type="entry name" value="HAMP"/>
    <property type="match status" value="1"/>
</dbReference>
<dbReference type="Pfam" id="PF02743">
    <property type="entry name" value="dCache_1"/>
    <property type="match status" value="1"/>
</dbReference>
<keyword evidence="5 14" id="KW-0597">Phosphoprotein</keyword>
<keyword evidence="23" id="KW-1185">Reference proteome</keyword>
<accession>A0AAV3WH81</accession>
<dbReference type="InterPro" id="IPR033479">
    <property type="entry name" value="dCache_1"/>
</dbReference>
<feature type="domain" description="HAMP" evidence="21">
    <location>
        <begin position="375"/>
        <end position="427"/>
    </location>
</feature>
<dbReference type="Pfam" id="PF02518">
    <property type="entry name" value="HATPase_c"/>
    <property type="match status" value="1"/>
</dbReference>
<dbReference type="Pfam" id="PF00072">
    <property type="entry name" value="Response_reg"/>
    <property type="match status" value="1"/>
</dbReference>
<dbReference type="InterPro" id="IPR004358">
    <property type="entry name" value="Sig_transdc_His_kin-like_C"/>
</dbReference>
<evidence type="ECO:0000259" key="20">
    <source>
        <dbReference type="PROSITE" id="PS50113"/>
    </source>
</evidence>
<evidence type="ECO:0000256" key="11">
    <source>
        <dbReference type="ARBA" id="ARBA00022989"/>
    </source>
</evidence>
<dbReference type="InterPro" id="IPR036097">
    <property type="entry name" value="HisK_dim/P_sf"/>
</dbReference>
<evidence type="ECO:0000256" key="15">
    <source>
        <dbReference type="SAM" id="MobiDB-lite"/>
    </source>
</evidence>
<keyword evidence="11 16" id="KW-1133">Transmembrane helix</keyword>
<keyword evidence="8" id="KW-0547">Nucleotide-binding</keyword>
<protein>
    <recommendedName>
        <fullName evidence="3">histidine kinase</fullName>
        <ecNumber evidence="3">2.7.13.3</ecNumber>
    </recommendedName>
</protein>
<dbReference type="InterPro" id="IPR011006">
    <property type="entry name" value="CheY-like_superfamily"/>
</dbReference>
<evidence type="ECO:0000256" key="2">
    <source>
        <dbReference type="ARBA" id="ARBA00004651"/>
    </source>
</evidence>
<dbReference type="Proteomes" id="UP001050975">
    <property type="component" value="Unassembled WGS sequence"/>
</dbReference>
<evidence type="ECO:0000256" key="3">
    <source>
        <dbReference type="ARBA" id="ARBA00012438"/>
    </source>
</evidence>
<comment type="caution">
    <text evidence="22">The sequence shown here is derived from an EMBL/GenBank/DDBJ whole genome shotgun (WGS) entry which is preliminary data.</text>
</comment>
<dbReference type="InterPro" id="IPR013656">
    <property type="entry name" value="PAS_4"/>
</dbReference>
<keyword evidence="6" id="KW-0808">Transferase</keyword>
<keyword evidence="4" id="KW-1003">Cell membrane</keyword>
<evidence type="ECO:0000256" key="8">
    <source>
        <dbReference type="ARBA" id="ARBA00022741"/>
    </source>
</evidence>
<dbReference type="AlphaFoldDB" id="A0AAV3WH81"/>
<evidence type="ECO:0000256" key="10">
    <source>
        <dbReference type="ARBA" id="ARBA00022840"/>
    </source>
</evidence>
<dbReference type="InterPro" id="IPR000014">
    <property type="entry name" value="PAS"/>
</dbReference>
<evidence type="ECO:0000256" key="13">
    <source>
        <dbReference type="ARBA" id="ARBA00023136"/>
    </source>
</evidence>
<feature type="domain" description="PAS" evidence="19">
    <location>
        <begin position="464"/>
        <end position="534"/>
    </location>
</feature>
<dbReference type="SMART" id="SM00387">
    <property type="entry name" value="HATPase_c"/>
    <property type="match status" value="1"/>
</dbReference>
<name>A0AAV3WH81_9CYAN</name>
<dbReference type="RefSeq" id="WP_226580814.1">
    <property type="nucleotide sequence ID" value="NZ_BLAY01000040.1"/>
</dbReference>
<dbReference type="EC" id="2.7.13.3" evidence="3"/>
<evidence type="ECO:0000259" key="17">
    <source>
        <dbReference type="PROSITE" id="PS50109"/>
    </source>
</evidence>
<evidence type="ECO:0000259" key="19">
    <source>
        <dbReference type="PROSITE" id="PS50112"/>
    </source>
</evidence>
<reference evidence="22" key="1">
    <citation type="submission" date="2019-10" db="EMBL/GenBank/DDBJ databases">
        <title>Draft genome sequece of Microseira wollei NIES-4236.</title>
        <authorList>
            <person name="Yamaguchi H."/>
            <person name="Suzuki S."/>
            <person name="Kawachi M."/>
        </authorList>
    </citation>
    <scope>NUCLEOTIDE SEQUENCE</scope>
    <source>
        <strain evidence="22">NIES-4236</strain>
    </source>
</reference>
<dbReference type="Pfam" id="PF08448">
    <property type="entry name" value="PAS_4"/>
    <property type="match status" value="1"/>
</dbReference>
<dbReference type="InterPro" id="IPR005467">
    <property type="entry name" value="His_kinase_dom"/>
</dbReference>
<dbReference type="Gene3D" id="3.40.50.2300">
    <property type="match status" value="1"/>
</dbReference>
<feature type="region of interest" description="Disordered" evidence="15">
    <location>
        <begin position="878"/>
        <end position="913"/>
    </location>
</feature>
<dbReference type="Pfam" id="PF08447">
    <property type="entry name" value="PAS_3"/>
    <property type="match status" value="1"/>
</dbReference>
<evidence type="ECO:0000259" key="18">
    <source>
        <dbReference type="PROSITE" id="PS50110"/>
    </source>
</evidence>
<dbReference type="CDD" id="cd16922">
    <property type="entry name" value="HATPase_EvgS-ArcB-TorS-like"/>
    <property type="match status" value="1"/>
</dbReference>
<dbReference type="SUPFAM" id="SSF158472">
    <property type="entry name" value="HAMP domain-like"/>
    <property type="match status" value="1"/>
</dbReference>
<keyword evidence="10" id="KW-0067">ATP-binding</keyword>
<keyword evidence="9 22" id="KW-0418">Kinase</keyword>
<evidence type="ECO:0000256" key="9">
    <source>
        <dbReference type="ARBA" id="ARBA00022777"/>
    </source>
</evidence>
<feature type="transmembrane region" description="Helical" evidence="16">
    <location>
        <begin position="21"/>
        <end position="43"/>
    </location>
</feature>
<dbReference type="InterPro" id="IPR000700">
    <property type="entry name" value="PAS-assoc_C"/>
</dbReference>
<dbReference type="SMART" id="SM00388">
    <property type="entry name" value="HisKA"/>
    <property type="match status" value="1"/>
</dbReference>
<comment type="catalytic activity">
    <reaction evidence="1">
        <text>ATP + protein L-histidine = ADP + protein N-phospho-L-histidine.</text>
        <dbReference type="EC" id="2.7.13.3"/>
    </reaction>
</comment>
<dbReference type="Gene3D" id="3.30.450.20">
    <property type="entry name" value="PAS domain"/>
    <property type="match status" value="3"/>
</dbReference>
<keyword evidence="13 16" id="KW-0472">Membrane</keyword>
<dbReference type="Gene3D" id="1.10.287.130">
    <property type="match status" value="1"/>
</dbReference>
<evidence type="ECO:0000256" key="1">
    <source>
        <dbReference type="ARBA" id="ARBA00000085"/>
    </source>
</evidence>
<dbReference type="PANTHER" id="PTHR43047">
    <property type="entry name" value="TWO-COMPONENT HISTIDINE PROTEIN KINASE"/>
    <property type="match status" value="1"/>
</dbReference>
<dbReference type="GO" id="GO:0005524">
    <property type="term" value="F:ATP binding"/>
    <property type="evidence" value="ECO:0007669"/>
    <property type="project" value="UniProtKB-KW"/>
</dbReference>
<feature type="transmembrane region" description="Helical" evidence="16">
    <location>
        <begin position="355"/>
        <end position="378"/>
    </location>
</feature>
<dbReference type="SUPFAM" id="SSF55785">
    <property type="entry name" value="PYP-like sensor domain (PAS domain)"/>
    <property type="match status" value="2"/>
</dbReference>
<dbReference type="FunFam" id="1.10.287.130:FF:000038">
    <property type="entry name" value="Sensory transduction histidine kinase"/>
    <property type="match status" value="1"/>
</dbReference>
<dbReference type="PRINTS" id="PR00344">
    <property type="entry name" value="BCTRLSENSOR"/>
</dbReference>
<evidence type="ECO:0000256" key="16">
    <source>
        <dbReference type="SAM" id="Phobius"/>
    </source>
</evidence>
<evidence type="ECO:0000256" key="7">
    <source>
        <dbReference type="ARBA" id="ARBA00022692"/>
    </source>
</evidence>
<dbReference type="InterPro" id="IPR013655">
    <property type="entry name" value="PAS_fold_3"/>
</dbReference>
<organism evidence="22 23">
    <name type="scientific">Microseira wollei NIES-4236</name>
    <dbReference type="NCBI Taxonomy" id="2530354"/>
    <lineage>
        <taxon>Bacteria</taxon>
        <taxon>Bacillati</taxon>
        <taxon>Cyanobacteriota</taxon>
        <taxon>Cyanophyceae</taxon>
        <taxon>Oscillatoriophycideae</taxon>
        <taxon>Aerosakkonematales</taxon>
        <taxon>Aerosakkonemataceae</taxon>
        <taxon>Microseira</taxon>
    </lineage>
</organism>
<evidence type="ECO:0000256" key="4">
    <source>
        <dbReference type="ARBA" id="ARBA00022475"/>
    </source>
</evidence>
<evidence type="ECO:0000256" key="14">
    <source>
        <dbReference type="PROSITE-ProRule" id="PRU00169"/>
    </source>
</evidence>
<dbReference type="Pfam" id="PF00672">
    <property type="entry name" value="HAMP"/>
    <property type="match status" value="1"/>
</dbReference>
<dbReference type="CDD" id="cd06225">
    <property type="entry name" value="HAMP"/>
    <property type="match status" value="1"/>
</dbReference>
<evidence type="ECO:0000313" key="23">
    <source>
        <dbReference type="Proteomes" id="UP001050975"/>
    </source>
</evidence>
<dbReference type="SUPFAM" id="SSF47384">
    <property type="entry name" value="Homodimeric domain of signal transducing histidine kinase"/>
    <property type="match status" value="1"/>
</dbReference>
<dbReference type="InterPro" id="IPR036890">
    <property type="entry name" value="HATPase_C_sf"/>
</dbReference>
<dbReference type="SUPFAM" id="SSF55874">
    <property type="entry name" value="ATPase domain of HSP90 chaperone/DNA topoisomerase II/histidine kinase"/>
    <property type="match status" value="1"/>
</dbReference>
<gene>
    <name evidence="22" type="ORF">MiSe_28930</name>
</gene>
<evidence type="ECO:0000256" key="6">
    <source>
        <dbReference type="ARBA" id="ARBA00022679"/>
    </source>
</evidence>
<dbReference type="InterPro" id="IPR001789">
    <property type="entry name" value="Sig_transdc_resp-reg_receiver"/>
</dbReference>